<comment type="caution">
    <text evidence="1">The sequence shown here is derived from an EMBL/GenBank/DDBJ whole genome shotgun (WGS) entry which is preliminary data.</text>
</comment>
<dbReference type="RefSeq" id="WP_192109188.1">
    <property type="nucleotide sequence ID" value="NZ_JACYXJ010000004.1"/>
</dbReference>
<dbReference type="InterPro" id="IPR010732">
    <property type="entry name" value="T6SS_TssG-like"/>
</dbReference>
<gene>
    <name evidence="1" type="primary">tssG</name>
    <name evidence="1" type="ORF">IG617_10420</name>
</gene>
<dbReference type="Pfam" id="PF06996">
    <property type="entry name" value="T6SS_TssG"/>
    <property type="match status" value="1"/>
</dbReference>
<dbReference type="EMBL" id="JACYXJ010000004">
    <property type="protein sequence ID" value="MBD8876699.1"/>
    <property type="molecule type" value="Genomic_DNA"/>
</dbReference>
<protein>
    <submittedName>
        <fullName evidence="1">Type VI secretion system baseplate subunit TssG</fullName>
    </submittedName>
</protein>
<evidence type="ECO:0000313" key="1">
    <source>
        <dbReference type="EMBL" id="MBD8876699.1"/>
    </source>
</evidence>
<dbReference type="PANTHER" id="PTHR35564:SF3">
    <property type="entry name" value="TYPE VI SECRETION SYSTEM BASEPLATE SUBUNIT TSSG"/>
    <property type="match status" value="1"/>
</dbReference>
<name>A0ABR9C9W0_9HYPH</name>
<evidence type="ECO:0000313" key="2">
    <source>
        <dbReference type="Proteomes" id="UP000615687"/>
    </source>
</evidence>
<dbReference type="NCBIfam" id="TIGR03347">
    <property type="entry name" value="VI_chp_1"/>
    <property type="match status" value="1"/>
</dbReference>
<accession>A0ABR9C9W0</accession>
<proteinExistence type="predicted"/>
<organism evidence="1 2">
    <name type="scientific">Roseibium polysiphoniae</name>
    <dbReference type="NCBI Taxonomy" id="2571221"/>
    <lineage>
        <taxon>Bacteria</taxon>
        <taxon>Pseudomonadati</taxon>
        <taxon>Pseudomonadota</taxon>
        <taxon>Alphaproteobacteria</taxon>
        <taxon>Hyphomicrobiales</taxon>
        <taxon>Stappiaceae</taxon>
        <taxon>Roseibium</taxon>
    </lineage>
</organism>
<dbReference type="PANTHER" id="PTHR35564">
    <property type="match status" value="1"/>
</dbReference>
<reference evidence="1 2" key="1">
    <citation type="submission" date="2020-09" db="EMBL/GenBank/DDBJ databases">
        <title>The genome sequence of type strain Labrenzia polysiphoniae KACC 19711.</title>
        <authorList>
            <person name="Liu Y."/>
        </authorList>
    </citation>
    <scope>NUCLEOTIDE SEQUENCE [LARGE SCALE GENOMIC DNA]</scope>
    <source>
        <strain evidence="1 2">KACC 19711</strain>
    </source>
</reference>
<sequence length="367" mass="40512">MDSEVGGSRFTMTLGDNPGSLASVQKVGDEGRSARADLVPHLKHSQFYQLVTLIGMLHEGLQGLGPGGDPTAEPIRFRSTRSLSFGAGDVSEISYDEDADRFDIRVNFFGLYGPASPLQPFLTERIIESDETPSPIEDLLDLFNHRLITLLFGIWQKSRYFTRFESGGVDATSKCFLALCGFPIEDRNTIGSVPRSALLPLVGLMSLYSNSADVTSAMLTNFFKVPCSVIEYISRQIRVPEEAQLQLGVMNTSLGENAIVGNEINDDLGKFRVRMGVADFEALLPFLPFGERHHEIAELLSMVIRDPLDWDLEFDFEPDSMPMGRLGESRLNQSFWLHADADVPLETPVQLSVVSADSPNRLADAGF</sequence>
<dbReference type="Proteomes" id="UP000615687">
    <property type="component" value="Unassembled WGS sequence"/>
</dbReference>
<keyword evidence="2" id="KW-1185">Reference proteome</keyword>